<dbReference type="InterPro" id="IPR015720">
    <property type="entry name" value="Emp24-like"/>
</dbReference>
<dbReference type="PROSITE" id="PS50866">
    <property type="entry name" value="GOLD"/>
    <property type="match status" value="1"/>
</dbReference>
<keyword evidence="3 9" id="KW-0812">Transmembrane</keyword>
<dbReference type="GO" id="GO:0012505">
    <property type="term" value="C:endomembrane system"/>
    <property type="evidence" value="ECO:0007669"/>
    <property type="project" value="UniProtKB-SubCell"/>
</dbReference>
<protein>
    <recommendedName>
        <fullName evidence="12">GOLD domain-containing protein</fullName>
    </recommendedName>
</protein>
<proteinExistence type="inferred from homology"/>
<feature type="chain" id="PRO_5023088217" description="GOLD domain-containing protein" evidence="11">
    <location>
        <begin position="26"/>
        <end position="212"/>
    </location>
</feature>
<keyword evidence="14" id="KW-1185">Reference proteome</keyword>
<keyword evidence="7 10" id="KW-0472">Membrane</keyword>
<evidence type="ECO:0000256" key="10">
    <source>
        <dbReference type="SAM" id="Phobius"/>
    </source>
</evidence>
<evidence type="ECO:0000256" key="2">
    <source>
        <dbReference type="ARBA" id="ARBA00007104"/>
    </source>
</evidence>
<gene>
    <name evidence="13" type="ORF">E1A91_A09G239000v1</name>
</gene>
<keyword evidence="5 10" id="KW-1133">Transmembrane helix</keyword>
<dbReference type="Pfam" id="PF01105">
    <property type="entry name" value="EMP24_GP25L"/>
    <property type="match status" value="1"/>
</dbReference>
<dbReference type="Proteomes" id="UP000323597">
    <property type="component" value="Chromosome A09"/>
</dbReference>
<evidence type="ECO:0000256" key="9">
    <source>
        <dbReference type="RuleBase" id="RU003827"/>
    </source>
</evidence>
<evidence type="ECO:0000256" key="6">
    <source>
        <dbReference type="ARBA" id="ARBA00023054"/>
    </source>
</evidence>
<evidence type="ECO:0000259" key="12">
    <source>
        <dbReference type="PROSITE" id="PS50866"/>
    </source>
</evidence>
<feature type="signal peptide" evidence="11">
    <location>
        <begin position="1"/>
        <end position="25"/>
    </location>
</feature>
<reference evidence="13 14" key="1">
    <citation type="submission" date="2019-07" db="EMBL/GenBank/DDBJ databases">
        <title>WGS assembly of Gossypium mustelinum.</title>
        <authorList>
            <person name="Chen Z.J."/>
            <person name="Sreedasyam A."/>
            <person name="Ando A."/>
            <person name="Song Q."/>
            <person name="De L."/>
            <person name="Hulse-Kemp A."/>
            <person name="Ding M."/>
            <person name="Ye W."/>
            <person name="Kirkbride R."/>
            <person name="Jenkins J."/>
            <person name="Plott C."/>
            <person name="Lovell J."/>
            <person name="Lin Y.-M."/>
            <person name="Vaughn R."/>
            <person name="Liu B."/>
            <person name="Li W."/>
            <person name="Simpson S."/>
            <person name="Scheffler B."/>
            <person name="Saski C."/>
            <person name="Grover C."/>
            <person name="Hu G."/>
            <person name="Conover J."/>
            <person name="Carlson J."/>
            <person name="Shu S."/>
            <person name="Boston L."/>
            <person name="Williams M."/>
            <person name="Peterson D."/>
            <person name="Mcgee K."/>
            <person name="Jones D."/>
            <person name="Wendel J."/>
            <person name="Stelly D."/>
            <person name="Grimwood J."/>
            <person name="Schmutz J."/>
        </authorList>
    </citation>
    <scope>NUCLEOTIDE SEQUENCE [LARGE SCALE GENOMIC DNA]</scope>
    <source>
        <strain evidence="13">1408120.09</strain>
    </source>
</reference>
<name>A0A5D2Y1I5_GOSMU</name>
<dbReference type="InterPro" id="IPR036598">
    <property type="entry name" value="GOLD_dom_sf"/>
</dbReference>
<evidence type="ECO:0000256" key="5">
    <source>
        <dbReference type="ARBA" id="ARBA00022989"/>
    </source>
</evidence>
<dbReference type="SMART" id="SM01190">
    <property type="entry name" value="EMP24_GP25L"/>
    <property type="match status" value="1"/>
</dbReference>
<keyword evidence="4 11" id="KW-0732">Signal</keyword>
<evidence type="ECO:0000256" key="11">
    <source>
        <dbReference type="SAM" id="SignalP"/>
    </source>
</evidence>
<dbReference type="GO" id="GO:0016020">
    <property type="term" value="C:membrane"/>
    <property type="evidence" value="ECO:0007669"/>
    <property type="project" value="UniProtKB-SubCell"/>
</dbReference>
<dbReference type="SUPFAM" id="SSF101576">
    <property type="entry name" value="Supernatant protein factor (SPF), C-terminal domain"/>
    <property type="match status" value="1"/>
</dbReference>
<evidence type="ECO:0000256" key="8">
    <source>
        <dbReference type="ARBA" id="ARBA00037847"/>
    </source>
</evidence>
<feature type="domain" description="GOLD" evidence="12">
    <location>
        <begin position="33"/>
        <end position="120"/>
    </location>
</feature>
<evidence type="ECO:0000256" key="3">
    <source>
        <dbReference type="ARBA" id="ARBA00022692"/>
    </source>
</evidence>
<comment type="similarity">
    <text evidence="2 9">Belongs to the EMP24/GP25L family.</text>
</comment>
<accession>A0A5D2Y1I5</accession>
<evidence type="ECO:0000313" key="14">
    <source>
        <dbReference type="Proteomes" id="UP000323597"/>
    </source>
</evidence>
<sequence length="212" mass="23981">MAKIWGKMWALMGLLLFNSVCNVSSLSVNVNNIECVYEYVLYEGDTISGNFVVVDHDIFWGSDHPGIDFTVASPAGNTVHELKGTSGDKFEFKAPRSGMYKFCFHNPHSAPETVSFHIHIGHIPTEHDLAKDEHLDPINVKIAELREALESVTAEQKYLKARDTRHRHTNESTRKRVIGYTVGEYILLTLVSALQVIYIRQLFSKSVAYNRV</sequence>
<dbReference type="InterPro" id="IPR009038">
    <property type="entry name" value="GOLD_dom"/>
</dbReference>
<dbReference type="EMBL" id="CM017644">
    <property type="protein sequence ID" value="TYJ20114.1"/>
    <property type="molecule type" value="Genomic_DNA"/>
</dbReference>
<keyword evidence="6" id="KW-0175">Coiled coil</keyword>
<dbReference type="PANTHER" id="PTHR22811">
    <property type="entry name" value="TRANSMEMBRANE EMP24 DOMAIN-CONTAINING PROTEIN"/>
    <property type="match status" value="1"/>
</dbReference>
<evidence type="ECO:0000313" key="13">
    <source>
        <dbReference type="EMBL" id="TYJ20114.1"/>
    </source>
</evidence>
<organism evidence="13 14">
    <name type="scientific">Gossypium mustelinum</name>
    <name type="common">Cotton</name>
    <name type="synonym">Gossypium caicoense</name>
    <dbReference type="NCBI Taxonomy" id="34275"/>
    <lineage>
        <taxon>Eukaryota</taxon>
        <taxon>Viridiplantae</taxon>
        <taxon>Streptophyta</taxon>
        <taxon>Embryophyta</taxon>
        <taxon>Tracheophyta</taxon>
        <taxon>Spermatophyta</taxon>
        <taxon>Magnoliopsida</taxon>
        <taxon>eudicotyledons</taxon>
        <taxon>Gunneridae</taxon>
        <taxon>Pentapetalae</taxon>
        <taxon>rosids</taxon>
        <taxon>malvids</taxon>
        <taxon>Malvales</taxon>
        <taxon>Malvaceae</taxon>
        <taxon>Malvoideae</taxon>
        <taxon>Gossypium</taxon>
    </lineage>
</organism>
<feature type="transmembrane region" description="Helical" evidence="10">
    <location>
        <begin position="177"/>
        <end position="199"/>
    </location>
</feature>
<evidence type="ECO:0000256" key="1">
    <source>
        <dbReference type="ARBA" id="ARBA00004479"/>
    </source>
</evidence>
<evidence type="ECO:0000256" key="7">
    <source>
        <dbReference type="ARBA" id="ARBA00023136"/>
    </source>
</evidence>
<dbReference type="AlphaFoldDB" id="A0A5D2Y1I5"/>
<comment type="subcellular location">
    <subcellularLocation>
        <location evidence="8">Endomembrane system</location>
        <topology evidence="8">Single-pass membrane protein</topology>
    </subcellularLocation>
    <subcellularLocation>
        <location evidence="1 9">Membrane</location>
        <topology evidence="1 9">Single-pass type I membrane protein</topology>
    </subcellularLocation>
</comment>
<evidence type="ECO:0000256" key="4">
    <source>
        <dbReference type="ARBA" id="ARBA00022729"/>
    </source>
</evidence>